<keyword evidence="10" id="KW-0653">Protein transport</keyword>
<evidence type="ECO:0000256" key="17">
    <source>
        <dbReference type="PROSITE-ProRule" id="PRU00221"/>
    </source>
</evidence>
<feature type="compositionally biased region" description="Low complexity" evidence="18">
    <location>
        <begin position="890"/>
        <end position="899"/>
    </location>
</feature>
<evidence type="ECO:0000256" key="4">
    <source>
        <dbReference type="ARBA" id="ARBA00022448"/>
    </source>
</evidence>
<evidence type="ECO:0000256" key="16">
    <source>
        <dbReference type="ARBA" id="ARBA00043112"/>
    </source>
</evidence>
<evidence type="ECO:0000313" key="20">
    <source>
        <dbReference type="Proteomes" id="UP001652580"/>
    </source>
</evidence>
<keyword evidence="4" id="KW-0813">Transport</keyword>
<feature type="region of interest" description="Disordered" evidence="18">
    <location>
        <begin position="763"/>
        <end position="1057"/>
    </location>
</feature>
<dbReference type="PANTHER" id="PTHR13923:SF23">
    <property type="entry name" value="PROTEIN TRANSPORT PROTEIN SEC31A"/>
    <property type="match status" value="1"/>
</dbReference>
<dbReference type="InterPro" id="IPR001680">
    <property type="entry name" value="WD40_rpt"/>
</dbReference>
<comment type="function">
    <text evidence="13">Component of the coat protein complex II (COPII) which promotes the formation of transport vesicles from the endoplasmic reticulum (ER). The coat has two main functions, the physical deformation of the endoplasmic reticulum membrane into vesicles and the selection of cargo molecules.</text>
</comment>
<evidence type="ECO:0000256" key="10">
    <source>
        <dbReference type="ARBA" id="ARBA00022927"/>
    </source>
</evidence>
<keyword evidence="12" id="KW-0968">Cytoplasmic vesicle</keyword>
<accession>A0ABM3TK50</accession>
<protein>
    <recommendedName>
        <fullName evidence="14">Protein transport protein Sec31A</fullName>
    </recommendedName>
    <alternativeName>
        <fullName evidence="16">SEC31-like protein 1</fullName>
    </alternativeName>
    <alternativeName>
        <fullName evidence="15">SEC31-related protein A</fullName>
    </alternativeName>
</protein>
<evidence type="ECO:0000256" key="2">
    <source>
        <dbReference type="ARBA" id="ARBA00004406"/>
    </source>
</evidence>
<dbReference type="PANTHER" id="PTHR13923">
    <property type="entry name" value="SEC31-RELATED PROTEIN"/>
    <property type="match status" value="1"/>
</dbReference>
<reference evidence="21" key="1">
    <citation type="submission" date="2025-08" db="UniProtKB">
        <authorList>
            <consortium name="RefSeq"/>
        </authorList>
    </citation>
    <scope>IDENTIFICATION</scope>
</reference>
<dbReference type="InterPro" id="IPR040251">
    <property type="entry name" value="SEC31-like"/>
</dbReference>
<evidence type="ECO:0000256" key="11">
    <source>
        <dbReference type="ARBA" id="ARBA00023136"/>
    </source>
</evidence>
<keyword evidence="20" id="KW-1185">Reference proteome</keyword>
<feature type="compositionally biased region" description="Polar residues" evidence="18">
    <location>
        <begin position="992"/>
        <end position="1013"/>
    </location>
</feature>
<dbReference type="SUPFAM" id="SSF50978">
    <property type="entry name" value="WD40 repeat-like"/>
    <property type="match status" value="1"/>
</dbReference>
<feature type="domain" description="Sec16 Sec23-binding" evidence="19">
    <location>
        <begin position="547"/>
        <end position="741"/>
    </location>
</feature>
<evidence type="ECO:0000313" key="21">
    <source>
        <dbReference type="RefSeq" id="XP_057402474.1"/>
    </source>
</evidence>
<keyword evidence="8" id="KW-0256">Endoplasmic reticulum</keyword>
<feature type="compositionally biased region" description="Low complexity" evidence="18">
    <location>
        <begin position="938"/>
        <end position="949"/>
    </location>
</feature>
<keyword evidence="6 17" id="KW-0853">WD repeat</keyword>
<dbReference type="InterPro" id="IPR036322">
    <property type="entry name" value="WD40_repeat_dom_sf"/>
</dbReference>
<name>A0ABM3TK50_BALAC</name>
<keyword evidence="5" id="KW-0963">Cytoplasm</keyword>
<dbReference type="InterPro" id="IPR015943">
    <property type="entry name" value="WD40/YVTN_repeat-like_dom_sf"/>
</dbReference>
<dbReference type="Gene3D" id="2.130.10.10">
    <property type="entry name" value="YVTN repeat-like/Quinoprotein amine dehydrogenase"/>
    <property type="match status" value="1"/>
</dbReference>
<evidence type="ECO:0000256" key="1">
    <source>
        <dbReference type="ARBA" id="ARBA00004299"/>
    </source>
</evidence>
<dbReference type="Proteomes" id="UP001652580">
    <property type="component" value="Chromosome 5"/>
</dbReference>
<dbReference type="GeneID" id="103006525"/>
<dbReference type="SMART" id="SM00320">
    <property type="entry name" value="WD40"/>
    <property type="match status" value="6"/>
</dbReference>
<dbReference type="Gene3D" id="1.20.940.10">
    <property type="entry name" value="Functional domain of the splicing factor Prp18"/>
    <property type="match status" value="1"/>
</dbReference>
<comment type="subcellular location">
    <subcellularLocation>
        <location evidence="1">Cytoplasmic vesicle</location>
        <location evidence="1">COPII-coated vesicle membrane</location>
        <topology evidence="1">Peripheral membrane protein</topology>
        <orientation evidence="1">Cytoplasmic side</orientation>
    </subcellularLocation>
    <subcellularLocation>
        <location evidence="2">Endoplasmic reticulum membrane</location>
        <topology evidence="2">Peripheral membrane protein</topology>
    </subcellularLocation>
</comment>
<dbReference type="Pfam" id="PF12931">
    <property type="entry name" value="TPR_Sec16"/>
    <property type="match status" value="1"/>
</dbReference>
<feature type="repeat" description="WD" evidence="17">
    <location>
        <begin position="118"/>
        <end position="160"/>
    </location>
</feature>
<keyword evidence="7" id="KW-0677">Repeat</keyword>
<keyword evidence="11" id="KW-0472">Membrane</keyword>
<evidence type="ECO:0000256" key="7">
    <source>
        <dbReference type="ARBA" id="ARBA00022737"/>
    </source>
</evidence>
<organism evidence="20 21">
    <name type="scientific">Balaenoptera acutorostrata</name>
    <name type="common">Common minke whale</name>
    <name type="synonym">Balaena rostrata</name>
    <dbReference type="NCBI Taxonomy" id="9767"/>
    <lineage>
        <taxon>Eukaryota</taxon>
        <taxon>Metazoa</taxon>
        <taxon>Chordata</taxon>
        <taxon>Craniata</taxon>
        <taxon>Vertebrata</taxon>
        <taxon>Euteleostomi</taxon>
        <taxon>Mammalia</taxon>
        <taxon>Eutheria</taxon>
        <taxon>Laurasiatheria</taxon>
        <taxon>Artiodactyla</taxon>
        <taxon>Whippomorpha</taxon>
        <taxon>Cetacea</taxon>
        <taxon>Mysticeti</taxon>
        <taxon>Balaenopteridae</taxon>
        <taxon>Balaenoptera</taxon>
    </lineage>
</organism>
<comment type="similarity">
    <text evidence="3">Belongs to the WD repeat SEC31 family.</text>
</comment>
<evidence type="ECO:0000256" key="18">
    <source>
        <dbReference type="SAM" id="MobiDB-lite"/>
    </source>
</evidence>
<dbReference type="Gene3D" id="1.25.40.1030">
    <property type="match status" value="1"/>
</dbReference>
<evidence type="ECO:0000256" key="3">
    <source>
        <dbReference type="ARBA" id="ARBA00009358"/>
    </source>
</evidence>
<dbReference type="RefSeq" id="XP_057402474.1">
    <property type="nucleotide sequence ID" value="XM_057546491.1"/>
</dbReference>
<feature type="compositionally biased region" description="Polar residues" evidence="18">
    <location>
        <begin position="833"/>
        <end position="842"/>
    </location>
</feature>
<dbReference type="PROSITE" id="PS50082">
    <property type="entry name" value="WD_REPEATS_2"/>
    <property type="match status" value="1"/>
</dbReference>
<evidence type="ECO:0000256" key="9">
    <source>
        <dbReference type="ARBA" id="ARBA00022892"/>
    </source>
</evidence>
<dbReference type="InterPro" id="IPR024298">
    <property type="entry name" value="Sec16_Sec23-bd"/>
</dbReference>
<evidence type="ECO:0000259" key="19">
    <source>
        <dbReference type="Pfam" id="PF12931"/>
    </source>
</evidence>
<gene>
    <name evidence="21" type="primary">SEC31A</name>
</gene>
<evidence type="ECO:0000256" key="6">
    <source>
        <dbReference type="ARBA" id="ARBA00022574"/>
    </source>
</evidence>
<sequence>MKLKEIDRTAMQAWSPAQNHPIYLATGTSAQQLDATFSTSASLEIFELDLSDPSLDMKSCATFSSSHRYHKLIWGPHKMDSKGDVSGVLIAGGENGNIILYDPSKIIAGDKEVVIAQNDKHTGPVRALDVNIFQTNLVASGANESEIYIWDLNNFATPMTPGAKTQPPEDISCIAWNRQVQHILASANPSGRATVWDLRKNEPIIKVSDHSNRMHCSGLAWHPDVATQMVLASEDDRLPVIQMWDLRFASSPLRVLENHARGILAIAWSMADPELLLSCGKDAKILCSNPNTGEVLYELPTNTQWCFDIQWCPRNPAVLSAASFDGRISVYSIMGGSIDGLRQKQVDKLSSSFGNLDPFGTGQPLPPLQIPQQTAQHRIVLPLKKPPKWVRRPVGASFSFGGKLVTFVNVRTQPQQGAEQQLQQHHVCISQVVTEEEFLSRSDQLQQVVQSQGFVSYCQKKIDASQTEFEKNVWSFLKVNFEDDSRGKYLELLGYRKEDLGKKIALALNKVDGPDVGIKEEKQESEFLPSAGGTFNISISGDIDGLITQALLTGNFESAVDLCLHDNRMADAIILAIAGGQELLARTQKKYFAKSQSKITRLITAVVMKNWKEIVESCDLKNWREALAAVLTYAKPDEFSALCDLLGTRLESEGDSLLQTQACLCYICAGNVEKLVACWTKAQDGSNPLSLQDLIEKVVILRKAVQLTQAMDTNTVGVLLAEKMSQYASLLAAQGSIAAALAFLPDSTNQPNIVQLRDRLCRAQGDPAPGQQESPKVPYERQQLPKGRPGPVAGHTQMPRVPAQQYYPHGENPPPPGFIMHGNVNPNVAAAQLPTSPGHTHTQVPPYPQPQPSQPAQQYSFGTGGSAAYRPQQPVAPSASNAYPNTPYISSASSYSGQSQLYTAQHQASPPTSSPTASFPPPPPSGASFQHGGPGAPPSSSAYALPPGATGSQNGWNDPPALNRVPKKKKMPENFTPPVPITSPIMNPLGDPQSQMLQQQPSAPGPLSSQASFPQPHLPGGQPFHGIQQPLSQPGMPPSFSKPNIEGAPGAPIGNTMQHVQSLPTEKITKKPIPDEHLILKTTFEDLIQRCLSSATDPQTKRKLDDASKRLEFLYDKLREQTLSPTIINGLHNIARSIETRNYSEGLTIHTHIVSTSNFSETSAFMPVLKVVLTQANKLGV</sequence>
<evidence type="ECO:0000256" key="8">
    <source>
        <dbReference type="ARBA" id="ARBA00022824"/>
    </source>
</evidence>
<proteinExistence type="inferred from homology"/>
<evidence type="ECO:0000256" key="15">
    <source>
        <dbReference type="ARBA" id="ARBA00041470"/>
    </source>
</evidence>
<evidence type="ECO:0000256" key="14">
    <source>
        <dbReference type="ARBA" id="ARBA00039468"/>
    </source>
</evidence>
<evidence type="ECO:0000256" key="13">
    <source>
        <dbReference type="ARBA" id="ARBA00025471"/>
    </source>
</evidence>
<keyword evidence="9" id="KW-0931">ER-Golgi transport</keyword>
<evidence type="ECO:0000256" key="12">
    <source>
        <dbReference type="ARBA" id="ARBA00023329"/>
    </source>
</evidence>
<feature type="compositionally biased region" description="Polar residues" evidence="18">
    <location>
        <begin position="878"/>
        <end position="889"/>
    </location>
</feature>
<evidence type="ECO:0000256" key="5">
    <source>
        <dbReference type="ARBA" id="ARBA00022490"/>
    </source>
</evidence>